<dbReference type="AlphaFoldDB" id="A0A6A3HSI5"/>
<accession>A0A6A3HSI5</accession>
<dbReference type="Proteomes" id="UP000435112">
    <property type="component" value="Unassembled WGS sequence"/>
</dbReference>
<organism evidence="2 3">
    <name type="scientific">Phytophthora rubi</name>
    <dbReference type="NCBI Taxonomy" id="129364"/>
    <lineage>
        <taxon>Eukaryota</taxon>
        <taxon>Sar</taxon>
        <taxon>Stramenopiles</taxon>
        <taxon>Oomycota</taxon>
        <taxon>Peronosporomycetes</taxon>
        <taxon>Peronosporales</taxon>
        <taxon>Peronosporaceae</taxon>
        <taxon>Phytophthora</taxon>
    </lineage>
</organism>
<reference evidence="2 3" key="1">
    <citation type="submission" date="2018-09" db="EMBL/GenBank/DDBJ databases">
        <title>Genomic investigation of the strawberry pathogen Phytophthora fragariae indicates pathogenicity is determined by transcriptional variation in three key races.</title>
        <authorList>
            <person name="Adams T.M."/>
            <person name="Armitage A.D."/>
            <person name="Sobczyk M.K."/>
            <person name="Bates H.J."/>
            <person name="Dunwell J.M."/>
            <person name="Nellist C.F."/>
            <person name="Harrison R.J."/>
        </authorList>
    </citation>
    <scope>NUCLEOTIDE SEQUENCE [LARGE SCALE GENOMIC DNA]</scope>
    <source>
        <strain evidence="2 3">SCRP324</strain>
    </source>
</reference>
<evidence type="ECO:0000313" key="3">
    <source>
        <dbReference type="Proteomes" id="UP000435112"/>
    </source>
</evidence>
<sequence>MPAGAKVSLTALAACVCCVLTFEMFWVSLQRGLRPEAVEAAAPPPPEAPSQRRKT</sequence>
<evidence type="ECO:0000256" key="1">
    <source>
        <dbReference type="SAM" id="MobiDB-lite"/>
    </source>
</evidence>
<dbReference type="EMBL" id="QXFU01003907">
    <property type="protein sequence ID" value="KAE8971932.1"/>
    <property type="molecule type" value="Genomic_DNA"/>
</dbReference>
<protein>
    <submittedName>
        <fullName evidence="2">Uncharacterized protein</fullName>
    </submittedName>
</protein>
<feature type="region of interest" description="Disordered" evidence="1">
    <location>
        <begin position="36"/>
        <end position="55"/>
    </location>
</feature>
<proteinExistence type="predicted"/>
<gene>
    <name evidence="2" type="ORF">PR002_g26669</name>
</gene>
<evidence type="ECO:0000313" key="2">
    <source>
        <dbReference type="EMBL" id="KAE8971932.1"/>
    </source>
</evidence>
<name>A0A6A3HSI5_9STRA</name>
<comment type="caution">
    <text evidence="2">The sequence shown here is derived from an EMBL/GenBank/DDBJ whole genome shotgun (WGS) entry which is preliminary data.</text>
</comment>